<dbReference type="PANTHER" id="PTHR23360:SF37">
    <property type="entry name" value="G-PROTEIN COUPLED RECEPTORS FAMILY 1 PROFILE DOMAIN-CONTAINING PROTEIN"/>
    <property type="match status" value="1"/>
</dbReference>
<dbReference type="Proteomes" id="UP000271162">
    <property type="component" value="Unassembled WGS sequence"/>
</dbReference>
<dbReference type="AlphaFoldDB" id="A0A0N4XVJ0"/>
<dbReference type="SMART" id="SM01381">
    <property type="entry name" value="7TM_GPCR_Srsx"/>
    <property type="match status" value="1"/>
</dbReference>
<gene>
    <name evidence="6" type="ORF">NBR_LOCUS6823</name>
</gene>
<keyword evidence="3 5" id="KW-1133">Transmembrane helix</keyword>
<dbReference type="GO" id="GO:0016020">
    <property type="term" value="C:membrane"/>
    <property type="evidence" value="ECO:0007669"/>
    <property type="project" value="UniProtKB-SubCell"/>
</dbReference>
<keyword evidence="7" id="KW-1185">Reference proteome</keyword>
<dbReference type="STRING" id="27835.A0A0N4XVJ0"/>
<evidence type="ECO:0000256" key="2">
    <source>
        <dbReference type="ARBA" id="ARBA00022692"/>
    </source>
</evidence>
<name>A0A0N4XVJ0_NIPBR</name>
<evidence type="ECO:0000313" key="8">
    <source>
        <dbReference type="WBParaSite" id="NBR_0000682201-mRNA-1"/>
    </source>
</evidence>
<dbReference type="WBParaSite" id="NBR_0000682201-mRNA-1">
    <property type="protein sequence ID" value="NBR_0000682201-mRNA-1"/>
    <property type="gene ID" value="NBR_0000682201"/>
</dbReference>
<feature type="transmembrane region" description="Helical" evidence="5">
    <location>
        <begin position="98"/>
        <end position="117"/>
    </location>
</feature>
<protein>
    <submittedName>
        <fullName evidence="8">G_PROTEIN_RECEP_F1_2 domain-containing protein</fullName>
    </submittedName>
</protein>
<evidence type="ECO:0000313" key="7">
    <source>
        <dbReference type="Proteomes" id="UP000271162"/>
    </source>
</evidence>
<accession>A0A0N4XVJ0</accession>
<comment type="subcellular location">
    <subcellularLocation>
        <location evidence="1">Membrane</location>
    </subcellularLocation>
</comment>
<dbReference type="EMBL" id="UYSL01019833">
    <property type="protein sequence ID" value="VDL70412.1"/>
    <property type="molecule type" value="Genomic_DNA"/>
</dbReference>
<reference evidence="8" key="1">
    <citation type="submission" date="2017-02" db="UniProtKB">
        <authorList>
            <consortium name="WormBaseParasite"/>
        </authorList>
    </citation>
    <scope>IDENTIFICATION</scope>
</reference>
<sequence length="164" mass="18164">MSSEALAYSTYIMASYAAVLSTLGLFGNVNLLWMTIRKKSMHTKPVLAPSVAEVWSTSTLVINSAVVVVYVSIILTMHCRKNSMETHESRRVVRRLKVIALVFICSWYMAILGVNVGEAFGLSPDGLMIFQSNMEQVAMMRCKTSPVTMNNSQTSKFLTVVNAK</sequence>
<evidence type="ECO:0000256" key="3">
    <source>
        <dbReference type="ARBA" id="ARBA00022989"/>
    </source>
</evidence>
<dbReference type="GO" id="GO:0004930">
    <property type="term" value="F:G protein-coupled receptor activity"/>
    <property type="evidence" value="ECO:0007669"/>
    <property type="project" value="InterPro"/>
</dbReference>
<feature type="transmembrane region" description="Helical" evidence="5">
    <location>
        <begin position="12"/>
        <end position="34"/>
    </location>
</feature>
<dbReference type="Pfam" id="PF10320">
    <property type="entry name" value="7TM_GPCR_Srsx"/>
    <property type="match status" value="1"/>
</dbReference>
<keyword evidence="2 5" id="KW-0812">Transmembrane</keyword>
<feature type="transmembrane region" description="Helical" evidence="5">
    <location>
        <begin position="54"/>
        <end position="77"/>
    </location>
</feature>
<dbReference type="InterPro" id="IPR047130">
    <property type="entry name" value="7TM_GPCR_Srsx_nematod"/>
</dbReference>
<evidence type="ECO:0000313" key="6">
    <source>
        <dbReference type="EMBL" id="VDL70412.1"/>
    </source>
</evidence>
<evidence type="ECO:0000256" key="4">
    <source>
        <dbReference type="ARBA" id="ARBA00023136"/>
    </source>
</evidence>
<dbReference type="InterPro" id="IPR019424">
    <property type="entry name" value="7TM_GPCR_Srsx"/>
</dbReference>
<evidence type="ECO:0000256" key="5">
    <source>
        <dbReference type="SAM" id="Phobius"/>
    </source>
</evidence>
<dbReference type="PANTHER" id="PTHR23360">
    <property type="entry name" value="G-PROTEIN COUPLED RECEPTORS FAMILY 1 PROFILE DOMAIN-CONTAINING PROTEIN-RELATED"/>
    <property type="match status" value="1"/>
</dbReference>
<organism evidence="8">
    <name type="scientific">Nippostrongylus brasiliensis</name>
    <name type="common">Rat hookworm</name>
    <dbReference type="NCBI Taxonomy" id="27835"/>
    <lineage>
        <taxon>Eukaryota</taxon>
        <taxon>Metazoa</taxon>
        <taxon>Ecdysozoa</taxon>
        <taxon>Nematoda</taxon>
        <taxon>Chromadorea</taxon>
        <taxon>Rhabditida</taxon>
        <taxon>Rhabditina</taxon>
        <taxon>Rhabditomorpha</taxon>
        <taxon>Strongyloidea</taxon>
        <taxon>Heligmosomidae</taxon>
        <taxon>Nippostrongylus</taxon>
    </lineage>
</organism>
<reference evidence="6 7" key="2">
    <citation type="submission" date="2018-11" db="EMBL/GenBank/DDBJ databases">
        <authorList>
            <consortium name="Pathogen Informatics"/>
        </authorList>
    </citation>
    <scope>NUCLEOTIDE SEQUENCE [LARGE SCALE GENOMIC DNA]</scope>
</reference>
<dbReference type="InterPro" id="IPR000276">
    <property type="entry name" value="GPCR_Rhodpsn"/>
</dbReference>
<evidence type="ECO:0000256" key="1">
    <source>
        <dbReference type="ARBA" id="ARBA00004370"/>
    </source>
</evidence>
<keyword evidence="4 5" id="KW-0472">Membrane</keyword>
<proteinExistence type="predicted"/>